<comment type="subcellular location">
    <subcellularLocation>
        <location evidence="1">Cell membrane</location>
    </subcellularLocation>
</comment>
<dbReference type="SUPFAM" id="SSF58104">
    <property type="entry name" value="Methyl-accepting chemotaxis protein (MCP) signaling domain"/>
    <property type="match status" value="1"/>
</dbReference>
<evidence type="ECO:0000313" key="10">
    <source>
        <dbReference type="EMBL" id="CDO04594.1"/>
    </source>
</evidence>
<feature type="transmembrane region" description="Helical" evidence="7">
    <location>
        <begin position="21"/>
        <end position="46"/>
    </location>
</feature>
<organism evidence="10 11">
    <name type="scientific">Oceanobacillus picturae</name>
    <dbReference type="NCBI Taxonomy" id="171693"/>
    <lineage>
        <taxon>Bacteria</taxon>
        <taxon>Bacillati</taxon>
        <taxon>Bacillota</taxon>
        <taxon>Bacilli</taxon>
        <taxon>Bacillales</taxon>
        <taxon>Bacillaceae</taxon>
        <taxon>Oceanobacillus</taxon>
    </lineage>
</organism>
<gene>
    <name evidence="10" type="primary">mcp4</name>
    <name evidence="10" type="ORF">BN988_03157</name>
</gene>
<dbReference type="Pfam" id="PF00015">
    <property type="entry name" value="MCPsignal"/>
    <property type="match status" value="1"/>
</dbReference>
<dbReference type="SMART" id="SM00283">
    <property type="entry name" value="MA"/>
    <property type="match status" value="1"/>
</dbReference>
<accession>W9AFX2</accession>
<evidence type="ECO:0000256" key="1">
    <source>
        <dbReference type="ARBA" id="ARBA00004236"/>
    </source>
</evidence>
<dbReference type="Gene3D" id="6.10.340.10">
    <property type="match status" value="1"/>
</dbReference>
<evidence type="ECO:0000256" key="4">
    <source>
        <dbReference type="ARBA" id="ARBA00023224"/>
    </source>
</evidence>
<keyword evidence="4 6" id="KW-0807">Transducer</keyword>
<feature type="transmembrane region" description="Helical" evidence="7">
    <location>
        <begin position="185"/>
        <end position="209"/>
    </location>
</feature>
<dbReference type="GO" id="GO:0005886">
    <property type="term" value="C:plasma membrane"/>
    <property type="evidence" value="ECO:0007669"/>
    <property type="project" value="UniProtKB-SubCell"/>
</dbReference>
<dbReference type="PROSITE" id="PS50885">
    <property type="entry name" value="HAMP"/>
    <property type="match status" value="1"/>
</dbReference>
<dbReference type="Gene3D" id="1.10.287.950">
    <property type="entry name" value="Methyl-accepting chemotaxis protein"/>
    <property type="match status" value="1"/>
</dbReference>
<dbReference type="PANTHER" id="PTHR32089:SF112">
    <property type="entry name" value="LYSOZYME-LIKE PROTEIN-RELATED"/>
    <property type="match status" value="1"/>
</dbReference>
<dbReference type="PROSITE" id="PS50111">
    <property type="entry name" value="CHEMOTAXIS_TRANSDUC_2"/>
    <property type="match status" value="1"/>
</dbReference>
<sequence length="568" mass="63196">MGKMKHIFYSKIRQALTKLSLRSRLLVLFISIFVISVSIVGAVSYVKAKNMTTETIENRLLREAELMGYIADNLKFLYVSDEAYFQQQLVANIRTQQEKLYNEGIQSDFFYITDGKATPFDTGDQELHAVPERMISQITEEQNGVLNGRVNGKDYTFTFQEMEEINGTYVIAVPVASYMDPVQEMAYSTIFVIAISIAISILLIVWFVSSLTKPLIVLRKAMRQVREGDLQQAVAIDTTLPEFISLKKSYDAMMEQMVQLLLDIRKTTLHLQKHGNELQQSSEGTLVSNQELNGAIHVVKEGAEQTAASSEVSAENFREMKQQMEEMLVNMESVFRSSDDMHASAEAGNQSMSQLIQTVHSFEKDFAQLTETVRQLQTDARSISDLVGLIQGITEQTKLLSLNASIEAARAGEAGKGFAVVAEEVGKLAQQSSQAASQITTSIHNMEGITNHATREFEQMLQKTHRTLKMSNGSQVSLDRLLNEIHDVGSKLRGMQNELSGIKKQLPSLEQIAAEFSSVSQETLASAEQMLGSSLLQVESVKATHEIGLKLSTTSESLSSKTERFKIG</sequence>
<evidence type="ECO:0000259" key="8">
    <source>
        <dbReference type="PROSITE" id="PS50111"/>
    </source>
</evidence>
<evidence type="ECO:0000256" key="7">
    <source>
        <dbReference type="SAM" id="Phobius"/>
    </source>
</evidence>
<reference evidence="10" key="1">
    <citation type="submission" date="2014-03" db="EMBL/GenBank/DDBJ databases">
        <title>Draft genome sequencing of Oceanobacillus picturae strain S1 isolated from human gut.</title>
        <authorList>
            <person name="Croce O."/>
            <person name="Lagier J.C."/>
            <person name="Raoult D."/>
        </authorList>
    </citation>
    <scope>NUCLEOTIDE SEQUENCE [LARGE SCALE GENOMIC DNA]</scope>
    <source>
        <strain evidence="10">S1</strain>
    </source>
</reference>
<evidence type="ECO:0000256" key="3">
    <source>
        <dbReference type="ARBA" id="ARBA00023136"/>
    </source>
</evidence>
<keyword evidence="11" id="KW-1185">Reference proteome</keyword>
<dbReference type="InterPro" id="IPR003660">
    <property type="entry name" value="HAMP_dom"/>
</dbReference>
<evidence type="ECO:0000256" key="5">
    <source>
        <dbReference type="ARBA" id="ARBA00029447"/>
    </source>
</evidence>
<keyword evidence="7" id="KW-1133">Transmembrane helix</keyword>
<feature type="domain" description="HAMP" evidence="9">
    <location>
        <begin position="209"/>
        <end position="262"/>
    </location>
</feature>
<evidence type="ECO:0000259" key="9">
    <source>
        <dbReference type="PROSITE" id="PS50885"/>
    </source>
</evidence>
<dbReference type="InterPro" id="IPR004089">
    <property type="entry name" value="MCPsignal_dom"/>
</dbReference>
<evidence type="ECO:0000256" key="6">
    <source>
        <dbReference type="PROSITE-ProRule" id="PRU00284"/>
    </source>
</evidence>
<evidence type="ECO:0000313" key="11">
    <source>
        <dbReference type="Proteomes" id="UP000028863"/>
    </source>
</evidence>
<keyword evidence="3 7" id="KW-0472">Membrane</keyword>
<dbReference type="eggNOG" id="COG0840">
    <property type="taxonomic scope" value="Bacteria"/>
</dbReference>
<dbReference type="GO" id="GO:0007165">
    <property type="term" value="P:signal transduction"/>
    <property type="evidence" value="ECO:0007669"/>
    <property type="project" value="UniProtKB-KW"/>
</dbReference>
<dbReference type="SMART" id="SM00304">
    <property type="entry name" value="HAMP"/>
    <property type="match status" value="1"/>
</dbReference>
<name>W9AFX2_9BACI</name>
<dbReference type="Proteomes" id="UP000028863">
    <property type="component" value="Unassembled WGS sequence"/>
</dbReference>
<reference evidence="10" key="2">
    <citation type="submission" date="2014-03" db="EMBL/GenBank/DDBJ databases">
        <authorList>
            <person name="Urmite Genomes"/>
        </authorList>
    </citation>
    <scope>NUCLEOTIDE SEQUENCE</scope>
    <source>
        <strain evidence="10">S1</strain>
    </source>
</reference>
<dbReference type="STRING" id="171693.BN988_03157"/>
<dbReference type="PANTHER" id="PTHR32089">
    <property type="entry name" value="METHYL-ACCEPTING CHEMOTAXIS PROTEIN MCPB"/>
    <property type="match status" value="1"/>
</dbReference>
<proteinExistence type="inferred from homology"/>
<feature type="domain" description="Methyl-accepting transducer" evidence="8">
    <location>
        <begin position="281"/>
        <end position="531"/>
    </location>
</feature>
<protein>
    <submittedName>
        <fullName evidence="10">Methyl-accepting chemotaxis protein 4</fullName>
    </submittedName>
</protein>
<keyword evidence="7" id="KW-0812">Transmembrane</keyword>
<comment type="similarity">
    <text evidence="5">Belongs to the methyl-accepting chemotaxis (MCP) protein family.</text>
</comment>
<evidence type="ECO:0000256" key="2">
    <source>
        <dbReference type="ARBA" id="ARBA00022475"/>
    </source>
</evidence>
<comment type="caution">
    <text evidence="10">The sequence shown here is derived from an EMBL/GenBank/DDBJ whole genome shotgun (WGS) entry which is preliminary data.</text>
</comment>
<dbReference type="EMBL" id="CCAX010000003">
    <property type="protein sequence ID" value="CDO04594.1"/>
    <property type="molecule type" value="Genomic_DNA"/>
</dbReference>
<dbReference type="AlphaFoldDB" id="W9AFX2"/>
<keyword evidence="2" id="KW-1003">Cell membrane</keyword>